<evidence type="ECO:0000256" key="1">
    <source>
        <dbReference type="SAM" id="Phobius"/>
    </source>
</evidence>
<dbReference type="Proteomes" id="UP000035680">
    <property type="component" value="Unassembled WGS sequence"/>
</dbReference>
<keyword evidence="1" id="KW-0812">Transmembrane</keyword>
<reference evidence="3" key="2">
    <citation type="submission" date="2015-08" db="UniProtKB">
        <authorList>
            <consortium name="WormBaseParasite"/>
        </authorList>
    </citation>
    <scope>IDENTIFICATION</scope>
</reference>
<keyword evidence="1" id="KW-0472">Membrane</keyword>
<organism evidence="2 3">
    <name type="scientific">Strongyloides venezuelensis</name>
    <name type="common">Threadworm</name>
    <dbReference type="NCBI Taxonomy" id="75913"/>
    <lineage>
        <taxon>Eukaryota</taxon>
        <taxon>Metazoa</taxon>
        <taxon>Ecdysozoa</taxon>
        <taxon>Nematoda</taxon>
        <taxon>Chromadorea</taxon>
        <taxon>Rhabditida</taxon>
        <taxon>Tylenchina</taxon>
        <taxon>Panagrolaimomorpha</taxon>
        <taxon>Strongyloidoidea</taxon>
        <taxon>Strongyloididae</taxon>
        <taxon>Strongyloides</taxon>
    </lineage>
</organism>
<keyword evidence="1" id="KW-1133">Transmembrane helix</keyword>
<reference evidence="2" key="1">
    <citation type="submission" date="2014-07" db="EMBL/GenBank/DDBJ databases">
        <authorList>
            <person name="Martin A.A"/>
            <person name="De Silva N."/>
        </authorList>
    </citation>
    <scope>NUCLEOTIDE SEQUENCE</scope>
</reference>
<dbReference type="AlphaFoldDB" id="A0A0K0G0X4"/>
<evidence type="ECO:0000313" key="3">
    <source>
        <dbReference type="WBParaSite" id="SVE_1836000.1"/>
    </source>
</evidence>
<protein>
    <submittedName>
        <fullName evidence="3">Cytochrome b-c1 complex subunit 9</fullName>
    </submittedName>
</protein>
<feature type="transmembrane region" description="Helical" evidence="1">
    <location>
        <begin position="6"/>
        <end position="29"/>
    </location>
</feature>
<dbReference type="WBParaSite" id="SVE_1836000.1">
    <property type="protein sequence ID" value="SVE_1836000.1"/>
    <property type="gene ID" value="SVE_1836000"/>
</dbReference>
<name>A0A0K0G0X4_STRVS</name>
<proteinExistence type="predicted"/>
<keyword evidence="2" id="KW-1185">Reference proteome</keyword>
<evidence type="ECO:0000313" key="2">
    <source>
        <dbReference type="Proteomes" id="UP000035680"/>
    </source>
</evidence>
<accession>A0A0K0G0X4</accession>
<sequence length="87" mass="10217">MNSVRNILHIIGSSYLNTFLFGVVGGAGFELFKIKFKFAGFDYYTSFTKLQIPKELEAFEEELKERDYVLMKKYEPEALPKDYPKYI</sequence>